<dbReference type="InterPro" id="IPR051603">
    <property type="entry name" value="Zinc-ADH_QOR/CCCR"/>
</dbReference>
<evidence type="ECO:0000313" key="3">
    <source>
        <dbReference type="EMBL" id="MFD2467904.1"/>
    </source>
</evidence>
<feature type="domain" description="Enoyl reductase (ER)" evidence="2">
    <location>
        <begin position="10"/>
        <end position="309"/>
    </location>
</feature>
<dbReference type="PANTHER" id="PTHR44154:SF1">
    <property type="entry name" value="QUINONE OXIDOREDUCTASE"/>
    <property type="match status" value="1"/>
</dbReference>
<dbReference type="InterPro" id="IPR013154">
    <property type="entry name" value="ADH-like_N"/>
</dbReference>
<dbReference type="SUPFAM" id="SSF50129">
    <property type="entry name" value="GroES-like"/>
    <property type="match status" value="1"/>
</dbReference>
<keyword evidence="3" id="KW-0560">Oxidoreductase</keyword>
<accession>A0ABW5H4Y7</accession>
<dbReference type="RefSeq" id="WP_378303049.1">
    <property type="nucleotide sequence ID" value="NZ_JBHUKS010000006.1"/>
</dbReference>
<dbReference type="Proteomes" id="UP001597483">
    <property type="component" value="Unassembled WGS sequence"/>
</dbReference>
<reference evidence="4" key="1">
    <citation type="journal article" date="2019" name="Int. J. Syst. Evol. Microbiol.">
        <title>The Global Catalogue of Microorganisms (GCM) 10K type strain sequencing project: providing services to taxonomists for standard genome sequencing and annotation.</title>
        <authorList>
            <consortium name="The Broad Institute Genomics Platform"/>
            <consortium name="The Broad Institute Genome Sequencing Center for Infectious Disease"/>
            <person name="Wu L."/>
            <person name="Ma J."/>
        </authorList>
    </citation>
    <scope>NUCLEOTIDE SEQUENCE [LARGE SCALE GENOMIC DNA]</scope>
    <source>
        <strain evidence="4">CGMCC 4.7641</strain>
    </source>
</reference>
<dbReference type="Gene3D" id="3.40.50.720">
    <property type="entry name" value="NAD(P)-binding Rossmann-like Domain"/>
    <property type="match status" value="1"/>
</dbReference>
<dbReference type="EMBL" id="JBHUKS010000006">
    <property type="protein sequence ID" value="MFD2467904.1"/>
    <property type="molecule type" value="Genomic_DNA"/>
</dbReference>
<dbReference type="GO" id="GO:0016491">
    <property type="term" value="F:oxidoreductase activity"/>
    <property type="evidence" value="ECO:0007669"/>
    <property type="project" value="UniProtKB-KW"/>
</dbReference>
<dbReference type="Gene3D" id="3.90.180.10">
    <property type="entry name" value="Medium-chain alcohol dehydrogenases, catalytic domain"/>
    <property type="match status" value="1"/>
</dbReference>
<dbReference type="SUPFAM" id="SSF51735">
    <property type="entry name" value="NAD(P)-binding Rossmann-fold domains"/>
    <property type="match status" value="1"/>
</dbReference>
<protein>
    <submittedName>
        <fullName evidence="3">NADP-dependent oxidoreductase</fullName>
        <ecNumber evidence="3">1.-.-.-</ecNumber>
    </submittedName>
</protein>
<dbReference type="PANTHER" id="PTHR44154">
    <property type="entry name" value="QUINONE OXIDOREDUCTASE"/>
    <property type="match status" value="1"/>
</dbReference>
<evidence type="ECO:0000313" key="4">
    <source>
        <dbReference type="Proteomes" id="UP001597483"/>
    </source>
</evidence>
<dbReference type="Pfam" id="PF08240">
    <property type="entry name" value="ADH_N"/>
    <property type="match status" value="1"/>
</dbReference>
<organism evidence="3 4">
    <name type="scientific">Amycolatopsis silviterrae</name>
    <dbReference type="NCBI Taxonomy" id="1656914"/>
    <lineage>
        <taxon>Bacteria</taxon>
        <taxon>Bacillati</taxon>
        <taxon>Actinomycetota</taxon>
        <taxon>Actinomycetes</taxon>
        <taxon>Pseudonocardiales</taxon>
        <taxon>Pseudonocardiaceae</taxon>
        <taxon>Amycolatopsis</taxon>
    </lineage>
</organism>
<proteinExistence type="predicted"/>
<dbReference type="InterPro" id="IPR020843">
    <property type="entry name" value="ER"/>
</dbReference>
<evidence type="ECO:0000259" key="2">
    <source>
        <dbReference type="SMART" id="SM00829"/>
    </source>
</evidence>
<gene>
    <name evidence="3" type="ORF">ACFSVL_10890</name>
</gene>
<dbReference type="InterPro" id="IPR011032">
    <property type="entry name" value="GroES-like_sf"/>
</dbReference>
<dbReference type="EC" id="1.-.-.-" evidence="3"/>
<name>A0ABW5H4Y7_9PSEU</name>
<sequence>MRALTFAQYGPPDVLEVTDIPDPHAAAGQIRVAVRASGLTPSDCRLRAGLFRHLFPLDLPYALGVDAAGVVDEVGSGVTGVRPGDAVFGMIDLTPGLVGGANAEYAVLSAWARKPDALSWEQAGGAAANVETATRALDRLEVGSGTSLLIEGAAGGVGTVAVQLAVARGATVIGTASARNHEFLVELGATPTAYGAGLGERVTALAAGRVDAVLDCAGSGSLPDLVRLAGNPGRVVTLADMNAAEYGVHLTRLTGPDADRQAVEGLAVAADLAQQGRFTVPVAGVFPLENAAAAHQLSETGHARGKIVLTP</sequence>
<dbReference type="Pfam" id="PF13602">
    <property type="entry name" value="ADH_zinc_N_2"/>
    <property type="match status" value="1"/>
</dbReference>
<dbReference type="CDD" id="cd05289">
    <property type="entry name" value="MDR_like_2"/>
    <property type="match status" value="1"/>
</dbReference>
<dbReference type="InterPro" id="IPR036291">
    <property type="entry name" value="NAD(P)-bd_dom_sf"/>
</dbReference>
<evidence type="ECO:0000256" key="1">
    <source>
        <dbReference type="ARBA" id="ARBA00022857"/>
    </source>
</evidence>
<keyword evidence="4" id="KW-1185">Reference proteome</keyword>
<dbReference type="SMART" id="SM00829">
    <property type="entry name" value="PKS_ER"/>
    <property type="match status" value="1"/>
</dbReference>
<keyword evidence="1" id="KW-0521">NADP</keyword>
<comment type="caution">
    <text evidence="3">The sequence shown here is derived from an EMBL/GenBank/DDBJ whole genome shotgun (WGS) entry which is preliminary data.</text>
</comment>